<proteinExistence type="predicted"/>
<accession>A0A2Z6N122</accession>
<dbReference type="AlphaFoldDB" id="A0A2Z6N122"/>
<evidence type="ECO:0000313" key="1">
    <source>
        <dbReference type="EMBL" id="GAU29655.1"/>
    </source>
</evidence>
<gene>
    <name evidence="1" type="ORF">TSUD_53070</name>
</gene>
<dbReference type="EMBL" id="DF973402">
    <property type="protein sequence ID" value="GAU29655.1"/>
    <property type="molecule type" value="Genomic_DNA"/>
</dbReference>
<protein>
    <submittedName>
        <fullName evidence="1">Uncharacterized protein</fullName>
    </submittedName>
</protein>
<name>A0A2Z6N122_TRISU</name>
<keyword evidence="2" id="KW-1185">Reference proteome</keyword>
<dbReference type="OrthoDB" id="686619at2759"/>
<dbReference type="Proteomes" id="UP000242715">
    <property type="component" value="Unassembled WGS sequence"/>
</dbReference>
<organism evidence="1 2">
    <name type="scientific">Trifolium subterraneum</name>
    <name type="common">Subterranean clover</name>
    <dbReference type="NCBI Taxonomy" id="3900"/>
    <lineage>
        <taxon>Eukaryota</taxon>
        <taxon>Viridiplantae</taxon>
        <taxon>Streptophyta</taxon>
        <taxon>Embryophyta</taxon>
        <taxon>Tracheophyta</taxon>
        <taxon>Spermatophyta</taxon>
        <taxon>Magnoliopsida</taxon>
        <taxon>eudicotyledons</taxon>
        <taxon>Gunneridae</taxon>
        <taxon>Pentapetalae</taxon>
        <taxon>rosids</taxon>
        <taxon>fabids</taxon>
        <taxon>Fabales</taxon>
        <taxon>Fabaceae</taxon>
        <taxon>Papilionoideae</taxon>
        <taxon>50 kb inversion clade</taxon>
        <taxon>NPAAA clade</taxon>
        <taxon>Hologalegina</taxon>
        <taxon>IRL clade</taxon>
        <taxon>Trifolieae</taxon>
        <taxon>Trifolium</taxon>
    </lineage>
</organism>
<evidence type="ECO:0000313" key="2">
    <source>
        <dbReference type="Proteomes" id="UP000242715"/>
    </source>
</evidence>
<sequence>MLFGCSESRQVWIEIGMSNVIEPRVQQSHDVKIVLLDICKSKNVDVAGSAIVIAWCLWYNHNNWVWNILKDTPTSIATRAAQLIAEWRAVNSLQQQSRQFLIVAEQQ</sequence>
<reference evidence="2" key="1">
    <citation type="journal article" date="2017" name="Front. Plant Sci.">
        <title>Climate Clever Clovers: New Paradigm to Reduce the Environmental Footprint of Ruminants by Breeding Low Methanogenic Forages Utilizing Haplotype Variation.</title>
        <authorList>
            <person name="Kaur P."/>
            <person name="Appels R."/>
            <person name="Bayer P.E."/>
            <person name="Keeble-Gagnere G."/>
            <person name="Wang J."/>
            <person name="Hirakawa H."/>
            <person name="Shirasawa K."/>
            <person name="Vercoe P."/>
            <person name="Stefanova K."/>
            <person name="Durmic Z."/>
            <person name="Nichols P."/>
            <person name="Revell C."/>
            <person name="Isobe S.N."/>
            <person name="Edwards D."/>
            <person name="Erskine W."/>
        </authorList>
    </citation>
    <scope>NUCLEOTIDE SEQUENCE [LARGE SCALE GENOMIC DNA]</scope>
    <source>
        <strain evidence="2">cv. Daliak</strain>
    </source>
</reference>